<name>X1C1I3_9ZZZZ</name>
<protein>
    <submittedName>
        <fullName evidence="1">Uncharacterized protein</fullName>
    </submittedName>
</protein>
<evidence type="ECO:0000313" key="1">
    <source>
        <dbReference type="EMBL" id="GAG87207.1"/>
    </source>
</evidence>
<sequence>MSQVLIKRILIITEHGVPIFDYEEYGRDDEVLVSGLLTAILRFV</sequence>
<comment type="caution">
    <text evidence="1">The sequence shown here is derived from an EMBL/GenBank/DDBJ whole genome shotgun (WGS) entry which is preliminary data.</text>
</comment>
<accession>X1C1I3</accession>
<organism evidence="1">
    <name type="scientific">marine sediment metagenome</name>
    <dbReference type="NCBI Taxonomy" id="412755"/>
    <lineage>
        <taxon>unclassified sequences</taxon>
        <taxon>metagenomes</taxon>
        <taxon>ecological metagenomes</taxon>
    </lineage>
</organism>
<dbReference type="EMBL" id="BART01014303">
    <property type="protein sequence ID" value="GAG87207.1"/>
    <property type="molecule type" value="Genomic_DNA"/>
</dbReference>
<dbReference type="AlphaFoldDB" id="X1C1I3"/>
<feature type="non-terminal residue" evidence="1">
    <location>
        <position position="44"/>
    </location>
</feature>
<reference evidence="1" key="1">
    <citation type="journal article" date="2014" name="Front. Microbiol.">
        <title>High frequency of phylogenetically diverse reductive dehalogenase-homologous genes in deep subseafloor sedimentary metagenomes.</title>
        <authorList>
            <person name="Kawai M."/>
            <person name="Futagami T."/>
            <person name="Toyoda A."/>
            <person name="Takaki Y."/>
            <person name="Nishi S."/>
            <person name="Hori S."/>
            <person name="Arai W."/>
            <person name="Tsubouchi T."/>
            <person name="Morono Y."/>
            <person name="Uchiyama I."/>
            <person name="Ito T."/>
            <person name="Fujiyama A."/>
            <person name="Inagaki F."/>
            <person name="Takami H."/>
        </authorList>
    </citation>
    <scope>NUCLEOTIDE SEQUENCE</scope>
    <source>
        <strain evidence="1">Expedition CK06-06</strain>
    </source>
</reference>
<gene>
    <name evidence="1" type="ORF">S01H4_28641</name>
</gene>
<proteinExistence type="predicted"/>